<keyword evidence="1 5" id="KW-0853">WD repeat</keyword>
<keyword evidence="4 6" id="KW-0067">ATP-binding</keyword>
<evidence type="ECO:0000256" key="1">
    <source>
        <dbReference type="ARBA" id="ARBA00022574"/>
    </source>
</evidence>
<dbReference type="PROSITE" id="PS00678">
    <property type="entry name" value="WD_REPEATS_1"/>
    <property type="match status" value="2"/>
</dbReference>
<evidence type="ECO:0000256" key="6">
    <source>
        <dbReference type="PROSITE-ProRule" id="PRU10141"/>
    </source>
</evidence>
<dbReference type="Proteomes" id="UP001499930">
    <property type="component" value="Unassembled WGS sequence"/>
</dbReference>
<feature type="repeat" description="WD" evidence="5">
    <location>
        <begin position="710"/>
        <end position="750"/>
    </location>
</feature>
<evidence type="ECO:0000259" key="8">
    <source>
        <dbReference type="PROSITE" id="PS50011"/>
    </source>
</evidence>
<dbReference type="CDD" id="cd14014">
    <property type="entry name" value="STKc_PknB_like"/>
    <property type="match status" value="1"/>
</dbReference>
<dbReference type="SUPFAM" id="SSF50978">
    <property type="entry name" value="WD40 repeat-like"/>
    <property type="match status" value="1"/>
</dbReference>
<feature type="repeat" description="WD" evidence="5">
    <location>
        <begin position="487"/>
        <end position="528"/>
    </location>
</feature>
<dbReference type="SMART" id="SM00320">
    <property type="entry name" value="WD40"/>
    <property type="match status" value="7"/>
</dbReference>
<dbReference type="CDD" id="cd00200">
    <property type="entry name" value="WD40"/>
    <property type="match status" value="1"/>
</dbReference>
<dbReference type="InterPro" id="IPR017441">
    <property type="entry name" value="Protein_kinase_ATP_BS"/>
</dbReference>
<dbReference type="EMBL" id="BAAAWD010000029">
    <property type="protein sequence ID" value="GAA3039248.1"/>
    <property type="molecule type" value="Genomic_DNA"/>
</dbReference>
<dbReference type="PROSITE" id="PS00108">
    <property type="entry name" value="PROTEIN_KINASE_ST"/>
    <property type="match status" value="1"/>
</dbReference>
<dbReference type="InterPro" id="IPR019775">
    <property type="entry name" value="WD40_repeat_CS"/>
</dbReference>
<feature type="repeat" description="WD" evidence="5">
    <location>
        <begin position="624"/>
        <end position="665"/>
    </location>
</feature>
<evidence type="ECO:0000256" key="2">
    <source>
        <dbReference type="ARBA" id="ARBA00022737"/>
    </source>
</evidence>
<comment type="caution">
    <text evidence="9">The sequence shown here is derived from an EMBL/GenBank/DDBJ whole genome shotgun (WGS) entry which is preliminary data.</text>
</comment>
<dbReference type="PRINTS" id="PR00320">
    <property type="entry name" value="GPROTEINBRPT"/>
</dbReference>
<feature type="repeat" description="WD" evidence="5">
    <location>
        <begin position="667"/>
        <end position="708"/>
    </location>
</feature>
<dbReference type="InterPro" id="IPR011009">
    <property type="entry name" value="Kinase-like_dom_sf"/>
</dbReference>
<feature type="repeat" description="WD" evidence="5">
    <location>
        <begin position="530"/>
        <end position="555"/>
    </location>
</feature>
<reference evidence="10" key="1">
    <citation type="journal article" date="2019" name="Int. J. Syst. Evol. Microbiol.">
        <title>The Global Catalogue of Microorganisms (GCM) 10K type strain sequencing project: providing services to taxonomists for standard genome sequencing and annotation.</title>
        <authorList>
            <consortium name="The Broad Institute Genomics Platform"/>
            <consortium name="The Broad Institute Genome Sequencing Center for Infectious Disease"/>
            <person name="Wu L."/>
            <person name="Ma J."/>
        </authorList>
    </citation>
    <scope>NUCLEOTIDE SEQUENCE [LARGE SCALE GENOMIC DNA]</scope>
    <source>
        <strain evidence="10">JCM 3106</strain>
    </source>
</reference>
<feature type="repeat" description="WD" evidence="5">
    <location>
        <begin position="581"/>
        <end position="622"/>
    </location>
</feature>
<dbReference type="PROSITE" id="PS50082">
    <property type="entry name" value="WD_REPEATS_2"/>
    <property type="match status" value="7"/>
</dbReference>
<dbReference type="Gene3D" id="3.30.200.20">
    <property type="entry name" value="Phosphorylase Kinase, domain 1"/>
    <property type="match status" value="1"/>
</dbReference>
<evidence type="ECO:0000256" key="3">
    <source>
        <dbReference type="ARBA" id="ARBA00022741"/>
    </source>
</evidence>
<dbReference type="SMART" id="SM00220">
    <property type="entry name" value="S_TKc"/>
    <property type="match status" value="1"/>
</dbReference>
<evidence type="ECO:0000313" key="10">
    <source>
        <dbReference type="Proteomes" id="UP001499930"/>
    </source>
</evidence>
<dbReference type="Pfam" id="PF00069">
    <property type="entry name" value="Pkinase"/>
    <property type="match status" value="1"/>
</dbReference>
<feature type="domain" description="Protein kinase" evidence="8">
    <location>
        <begin position="13"/>
        <end position="281"/>
    </location>
</feature>
<dbReference type="SUPFAM" id="SSF56112">
    <property type="entry name" value="Protein kinase-like (PK-like)"/>
    <property type="match status" value="1"/>
</dbReference>
<dbReference type="InterPro" id="IPR008271">
    <property type="entry name" value="Ser/Thr_kinase_AS"/>
</dbReference>
<keyword evidence="10" id="KW-1185">Reference proteome</keyword>
<feature type="region of interest" description="Disordered" evidence="7">
    <location>
        <begin position="281"/>
        <end position="382"/>
    </location>
</feature>
<feature type="binding site" evidence="6">
    <location>
        <position position="42"/>
    </location>
    <ligand>
        <name>ATP</name>
        <dbReference type="ChEBI" id="CHEBI:30616"/>
    </ligand>
</feature>
<dbReference type="Gene3D" id="2.130.10.10">
    <property type="entry name" value="YVTN repeat-like/Quinoprotein amine dehydrogenase"/>
    <property type="match status" value="4"/>
</dbReference>
<dbReference type="RefSeq" id="WP_344906888.1">
    <property type="nucleotide sequence ID" value="NZ_BAAAWD010000029.1"/>
</dbReference>
<dbReference type="PROSITE" id="PS50294">
    <property type="entry name" value="WD_REPEATS_REGION"/>
    <property type="match status" value="5"/>
</dbReference>
<dbReference type="InterPro" id="IPR000719">
    <property type="entry name" value="Prot_kinase_dom"/>
</dbReference>
<evidence type="ECO:0000313" key="9">
    <source>
        <dbReference type="EMBL" id="GAA3039248.1"/>
    </source>
</evidence>
<proteinExistence type="predicted"/>
<dbReference type="Gene3D" id="1.10.510.10">
    <property type="entry name" value="Transferase(Phosphotransferase) domain 1"/>
    <property type="match status" value="1"/>
</dbReference>
<feature type="compositionally biased region" description="Low complexity" evidence="7">
    <location>
        <begin position="325"/>
        <end position="334"/>
    </location>
</feature>
<feature type="compositionally biased region" description="Pro residues" evidence="7">
    <location>
        <begin position="361"/>
        <end position="374"/>
    </location>
</feature>
<dbReference type="InterPro" id="IPR015943">
    <property type="entry name" value="WD40/YVTN_repeat-like_dom_sf"/>
</dbReference>
<dbReference type="PROSITE" id="PS50011">
    <property type="entry name" value="PROTEIN_KINASE_DOM"/>
    <property type="match status" value="1"/>
</dbReference>
<evidence type="ECO:0000256" key="4">
    <source>
        <dbReference type="ARBA" id="ARBA00022840"/>
    </source>
</evidence>
<dbReference type="PROSITE" id="PS00107">
    <property type="entry name" value="PROTEIN_KINASE_ATP"/>
    <property type="match status" value="1"/>
</dbReference>
<keyword evidence="3 6" id="KW-0547">Nucleotide-binding</keyword>
<dbReference type="InterPro" id="IPR020472">
    <property type="entry name" value="WD40_PAC1"/>
</dbReference>
<dbReference type="InterPro" id="IPR036322">
    <property type="entry name" value="WD40_repeat_dom_sf"/>
</dbReference>
<evidence type="ECO:0000256" key="7">
    <source>
        <dbReference type="SAM" id="MobiDB-lite"/>
    </source>
</evidence>
<dbReference type="PANTHER" id="PTHR22847:SF637">
    <property type="entry name" value="WD REPEAT DOMAIN 5B"/>
    <property type="match status" value="1"/>
</dbReference>
<feature type="compositionally biased region" description="Gly residues" evidence="7">
    <location>
        <begin position="303"/>
        <end position="324"/>
    </location>
</feature>
<gene>
    <name evidence="9" type="ORF">GCM10017559_79370</name>
</gene>
<protein>
    <recommendedName>
        <fullName evidence="8">Protein kinase domain-containing protein</fullName>
    </recommendedName>
</protein>
<keyword evidence="2" id="KW-0677">Repeat</keyword>
<organism evidence="9 10">
    <name type="scientific">Streptosporangium longisporum</name>
    <dbReference type="NCBI Taxonomy" id="46187"/>
    <lineage>
        <taxon>Bacteria</taxon>
        <taxon>Bacillati</taxon>
        <taxon>Actinomycetota</taxon>
        <taxon>Actinomycetes</taxon>
        <taxon>Streptosporangiales</taxon>
        <taxon>Streptosporangiaceae</taxon>
        <taxon>Streptosporangium</taxon>
    </lineage>
</organism>
<dbReference type="PANTHER" id="PTHR22847">
    <property type="entry name" value="WD40 REPEAT PROTEIN"/>
    <property type="match status" value="1"/>
</dbReference>
<sequence>MANDTGRLISGRYRLMEVLGRGGMGTVWRARDESLHREVAIKELTLPDQLDLPEREMLHKRVQREARAAARLKHPSIITVHDHVVEADGSPWIVTEIIDGPSLDGVLRTRGRLPPSEVAEIGTRILSALEVAHAAGITHRDIKPANVLLEGERVVLTDFGIAAVEGDVALTGTGVTLGTPAFISPEQINGHRATAASDLWSLGATLYAAVEGRRPFTGTTAGSIYVAIVTRPPDPPVHAGPLAPLLEGLLRKDPARRLTGAQAAGMLAEITATPVSGVPFTGTSASGAPSGGGPSSVTPSSGSGDGRPSGGTPSGGTPSGGTPSGGTRPQGTTPADVRSGPGEPPPAPTAALPAVEHHRVPPPATVLPTVPSPGTPSSGIEPSRIEQAGIEPATAAGVSPTVVAPPGVSPTVAAPAGTASLGTAPATAPAALGDTQVAVPAPRRGRGSRTAIVVAVVLLAVAITGYLLRPMTDTAGDPMRVTAVARLGGHTETVNAVTFSPDGKTLASGGGDGSVILWNAETRKPIGKPLTGHTRAVESVAFSPDGKTLAAGGSNAQGTDSGDHTVVVWDAATREATGGPLTGHTDWVRSVAFSPDGKILASGSADSSVIMWDTATWEATGDPLTGHSDWVQSLAFDPDGKTLVTGSDDNTAIVWDVKTRQPIGDPLTGHTGLVRSVAFCSDEKIFATGGEDRKVIVWDAETRRPDGAPLTGHPGEIYALAFSPDGDTLAVATGSAVRLWDMRTRKTIGGPLTGHADSVWSLAFSPDGKTLATAGADRQVILWKVS</sequence>
<dbReference type="InterPro" id="IPR001680">
    <property type="entry name" value="WD40_rpt"/>
</dbReference>
<accession>A0ABP6LC97</accession>
<name>A0ABP6LC97_9ACTN</name>
<feature type="repeat" description="WD" evidence="5">
    <location>
        <begin position="752"/>
        <end position="786"/>
    </location>
</feature>
<evidence type="ECO:0000256" key="5">
    <source>
        <dbReference type="PROSITE-ProRule" id="PRU00221"/>
    </source>
</evidence>
<dbReference type="Pfam" id="PF00400">
    <property type="entry name" value="WD40"/>
    <property type="match status" value="7"/>
</dbReference>